<dbReference type="SUPFAM" id="SSF55261">
    <property type="entry name" value="GAD domain-like"/>
    <property type="match status" value="1"/>
</dbReference>
<dbReference type="SUPFAM" id="SSF50249">
    <property type="entry name" value="Nucleic acid-binding proteins"/>
    <property type="match status" value="1"/>
</dbReference>
<dbReference type="PANTHER" id="PTHR22594:SF5">
    <property type="entry name" value="ASPARTATE--TRNA LIGASE, MITOCHONDRIAL"/>
    <property type="match status" value="1"/>
</dbReference>
<dbReference type="CDD" id="cd00777">
    <property type="entry name" value="AspRS_core"/>
    <property type="match status" value="1"/>
</dbReference>
<dbReference type="EC" id="6.1.1.23" evidence="7"/>
<dbReference type="Proteomes" id="UP001219584">
    <property type="component" value="Chromosome"/>
</dbReference>
<dbReference type="EMBL" id="CP121464">
    <property type="protein sequence ID" value="WFR82303.1"/>
    <property type="molecule type" value="Genomic_DNA"/>
</dbReference>
<comment type="function">
    <text evidence="7">Aspartyl-tRNA synthetase with relaxed tRNA specificity since it is able to aspartylate not only its cognate tRNA(Asp) but also tRNA(Asn). Reaction proceeds in two steps: L-aspartate is first activated by ATP to form Asp-AMP and then transferred to the acceptor end of tRNA(Asp/Asn).</text>
</comment>
<dbReference type="PANTHER" id="PTHR22594">
    <property type="entry name" value="ASPARTYL/LYSYL-TRNA SYNTHETASE"/>
    <property type="match status" value="1"/>
</dbReference>
<evidence type="ECO:0000256" key="1">
    <source>
        <dbReference type="ARBA" id="ARBA00006303"/>
    </source>
</evidence>
<sequence length="598" mass="67313">MRTEYCGLVTEAMLGQTVSLCGWVHRRRDHGSLIFIDLRDREGLVQIVCNPEQAEMFKVAEAVRNEFCLRVTGVVTNRIEGTINNNLKSGKIEVVCSELEVLNPSVPVPFQLDDDNLSETTRLTHRVLDLRRPQMQNNLRLRYKVTMEVRKYLDALGFIDIETPMLTKSTPEGARDYLVPSRVNAGSFFALPQSPQLFKQLLMVANFDRYYQITKCFRDEDLRADRQPEFTQIDCETSFLTEQEIRDLFEDMIRVVFKNTLDIDLPNPFPVMDFAEAMGLYGSDKPDMRVKLAFTDLTEVMKSVEFKVFNGAANMNGGRVVALRVPQGGSMPRSEIDAYTQFVAIYGAKGLAYIKVNEKAKGPEGLQSPIVKFLPADVLATILEQTGAQDGDLIFFGADKAKVVNDAIGALRVKIGHSEFGKKAGLFEDVWKPLWVVDFPMFEHDEEADRWTATHHPFTAPKDGHEDMLESDPGACIAKAYDMVLNGWELGGGSIRIHREEVQSKVFRALKIDAEEAQLKFGFLLDALQYGAPPHGGLAFGLDRIVTMMTGSESIRDVIAFPKTQRAQDLLTHAPSEVDEKQLRELHIRLRSAEPKVV</sequence>
<feature type="binding site" evidence="7">
    <location>
        <position position="227"/>
    </location>
    <ligand>
        <name>ATP</name>
        <dbReference type="ChEBI" id="CHEBI:30616"/>
    </ligand>
</feature>
<evidence type="ECO:0000256" key="4">
    <source>
        <dbReference type="ARBA" id="ARBA00022840"/>
    </source>
</evidence>
<feature type="site" description="Important for tRNA non-discrimination" evidence="7">
    <location>
        <position position="81"/>
    </location>
</feature>
<feature type="site" description="Important for tRNA non-discrimination" evidence="7">
    <location>
        <position position="30"/>
    </location>
</feature>
<keyword evidence="6 7" id="KW-0030">Aminoacyl-tRNA synthetase</keyword>
<dbReference type="Pfam" id="PF02938">
    <property type="entry name" value="GAD"/>
    <property type="match status" value="1"/>
</dbReference>
<comment type="catalytic activity">
    <reaction evidence="7">
        <text>tRNA(Asx) + L-aspartate + ATP = L-aspartyl-tRNA(Asx) + AMP + diphosphate</text>
        <dbReference type="Rhea" id="RHEA:18349"/>
        <dbReference type="Rhea" id="RHEA-COMP:9710"/>
        <dbReference type="Rhea" id="RHEA-COMP:9711"/>
        <dbReference type="ChEBI" id="CHEBI:29991"/>
        <dbReference type="ChEBI" id="CHEBI:30616"/>
        <dbReference type="ChEBI" id="CHEBI:33019"/>
        <dbReference type="ChEBI" id="CHEBI:78442"/>
        <dbReference type="ChEBI" id="CHEBI:78516"/>
        <dbReference type="ChEBI" id="CHEBI:456215"/>
        <dbReference type="EC" id="6.1.1.23"/>
    </reaction>
</comment>
<dbReference type="InterPro" id="IPR029351">
    <property type="entry name" value="GAD_dom"/>
</dbReference>
<dbReference type="PRINTS" id="PR01042">
    <property type="entry name" value="TRNASYNTHASP"/>
</dbReference>
<gene>
    <name evidence="7 9" type="primary">aspS</name>
    <name evidence="9" type="ORF">P9875_03765</name>
</gene>
<keyword evidence="5 7" id="KW-0648">Protein biosynthesis</keyword>
<feature type="domain" description="Aminoacyl-transfer RNA synthetases class-II family profile" evidence="8">
    <location>
        <begin position="139"/>
        <end position="562"/>
    </location>
</feature>
<dbReference type="InterPro" id="IPR047089">
    <property type="entry name" value="Asp-tRNA-ligase_1_N"/>
</dbReference>
<dbReference type="RefSeq" id="WP_278318785.1">
    <property type="nucleotide sequence ID" value="NZ_CP121464.1"/>
</dbReference>
<dbReference type="InterPro" id="IPR002312">
    <property type="entry name" value="Asp/Asn-tRNA-synth_IIb"/>
</dbReference>
<feature type="binding site" evidence="7">
    <location>
        <begin position="218"/>
        <end position="220"/>
    </location>
    <ligand>
        <name>ATP</name>
        <dbReference type="ChEBI" id="CHEBI:30616"/>
    </ligand>
</feature>
<evidence type="ECO:0000256" key="3">
    <source>
        <dbReference type="ARBA" id="ARBA00022741"/>
    </source>
</evidence>
<accession>A0ABY8IDB6</accession>
<dbReference type="InterPro" id="IPR047090">
    <property type="entry name" value="AspRS_core"/>
</dbReference>
<evidence type="ECO:0000313" key="9">
    <source>
        <dbReference type="EMBL" id="WFR82303.1"/>
    </source>
</evidence>
<evidence type="ECO:0000256" key="2">
    <source>
        <dbReference type="ARBA" id="ARBA00022598"/>
    </source>
</evidence>
<dbReference type="InterPro" id="IPR012340">
    <property type="entry name" value="NA-bd_OB-fold"/>
</dbReference>
<keyword evidence="4 7" id="KW-0067">ATP-binding</keyword>
<dbReference type="PROSITE" id="PS50862">
    <property type="entry name" value="AA_TRNA_LIGASE_II"/>
    <property type="match status" value="1"/>
</dbReference>
<feature type="region of interest" description="Aspartate" evidence="7">
    <location>
        <begin position="196"/>
        <end position="199"/>
    </location>
</feature>
<dbReference type="HAMAP" id="MF_00044">
    <property type="entry name" value="Asp_tRNA_synth_type1"/>
    <property type="match status" value="1"/>
</dbReference>
<proteinExistence type="inferred from homology"/>
<dbReference type="InterPro" id="IPR004364">
    <property type="entry name" value="Aa-tRNA-synt_II"/>
</dbReference>
<dbReference type="NCBIfam" id="TIGR00459">
    <property type="entry name" value="aspS_bact"/>
    <property type="match status" value="1"/>
</dbReference>
<feature type="binding site" evidence="7">
    <location>
        <position position="489"/>
    </location>
    <ligand>
        <name>ATP</name>
        <dbReference type="ChEBI" id="CHEBI:30616"/>
    </ligand>
</feature>
<dbReference type="Gene3D" id="3.30.1360.30">
    <property type="entry name" value="GAD-like domain"/>
    <property type="match status" value="1"/>
</dbReference>
<keyword evidence="2 7" id="KW-0436">Ligase</keyword>
<evidence type="ECO:0000256" key="6">
    <source>
        <dbReference type="ARBA" id="ARBA00023146"/>
    </source>
</evidence>
<feature type="binding site" evidence="7">
    <location>
        <position position="496"/>
    </location>
    <ligand>
        <name>L-aspartate</name>
        <dbReference type="ChEBI" id="CHEBI:29991"/>
    </ligand>
</feature>
<dbReference type="InterPro" id="IPR006195">
    <property type="entry name" value="aa-tRNA-synth_II"/>
</dbReference>
<protein>
    <recommendedName>
        <fullName evidence="7">Aspartate--tRNA(Asp/Asn) ligase</fullName>
        <ecNumber evidence="7">6.1.1.23</ecNumber>
    </recommendedName>
    <alternativeName>
        <fullName evidence="7">Aspartyl-tRNA synthetase</fullName>
        <shortName evidence="7">AspRS</shortName>
    </alternativeName>
    <alternativeName>
        <fullName evidence="7">Non-discriminating aspartyl-tRNA synthetase</fullName>
        <shortName evidence="7">ND-AspRS</shortName>
    </alternativeName>
</protein>
<keyword evidence="10" id="KW-1185">Reference proteome</keyword>
<dbReference type="NCBIfam" id="NF001750">
    <property type="entry name" value="PRK00476.1"/>
    <property type="match status" value="1"/>
</dbReference>
<evidence type="ECO:0000256" key="7">
    <source>
        <dbReference type="HAMAP-Rule" id="MF_00044"/>
    </source>
</evidence>
<keyword evidence="3 7" id="KW-0547">Nucleotide-binding</keyword>
<dbReference type="Gene3D" id="3.30.930.10">
    <property type="entry name" value="Bira Bifunctional Protein, Domain 2"/>
    <property type="match status" value="1"/>
</dbReference>
<keyword evidence="7" id="KW-0963">Cytoplasm</keyword>
<dbReference type="GO" id="GO:0004815">
    <property type="term" value="F:aspartate-tRNA ligase activity"/>
    <property type="evidence" value="ECO:0007669"/>
    <property type="project" value="UniProtKB-EC"/>
</dbReference>
<dbReference type="InterPro" id="IPR004524">
    <property type="entry name" value="Asp-tRNA-ligase_1"/>
</dbReference>
<feature type="binding site" evidence="7">
    <location>
        <position position="218"/>
    </location>
    <ligand>
        <name>L-aspartate</name>
        <dbReference type="ChEBI" id="CHEBI:29991"/>
    </ligand>
</feature>
<feature type="binding site" evidence="7">
    <location>
        <position position="455"/>
    </location>
    <ligand>
        <name>L-aspartate</name>
        <dbReference type="ChEBI" id="CHEBI:29991"/>
    </ligand>
</feature>
<name>A0ABY8IDB6_9BURK</name>
<dbReference type="Pfam" id="PF01336">
    <property type="entry name" value="tRNA_anti-codon"/>
    <property type="match status" value="1"/>
</dbReference>
<evidence type="ECO:0000259" key="8">
    <source>
        <dbReference type="PROSITE" id="PS50862"/>
    </source>
</evidence>
<feature type="binding site" evidence="7">
    <location>
        <position position="172"/>
    </location>
    <ligand>
        <name>L-aspartate</name>
        <dbReference type="ChEBI" id="CHEBI:29991"/>
    </ligand>
</feature>
<evidence type="ECO:0000256" key="5">
    <source>
        <dbReference type="ARBA" id="ARBA00022917"/>
    </source>
</evidence>
<comment type="subcellular location">
    <subcellularLocation>
        <location evidence="7">Cytoplasm</location>
    </subcellularLocation>
</comment>
<dbReference type="InterPro" id="IPR045864">
    <property type="entry name" value="aa-tRNA-synth_II/BPL/LPL"/>
</dbReference>
<evidence type="ECO:0000313" key="10">
    <source>
        <dbReference type="Proteomes" id="UP001219584"/>
    </source>
</evidence>
<dbReference type="SUPFAM" id="SSF55681">
    <property type="entry name" value="Class II aaRS and biotin synthetases"/>
    <property type="match status" value="1"/>
</dbReference>
<comment type="similarity">
    <text evidence="1 7">Belongs to the class-II aminoacyl-tRNA synthetase family. Type 1 subfamily.</text>
</comment>
<dbReference type="Pfam" id="PF00152">
    <property type="entry name" value="tRNA-synt_2"/>
    <property type="match status" value="1"/>
</dbReference>
<reference evidence="9 10" key="1">
    <citation type="submission" date="2023-04" db="EMBL/GenBank/DDBJ databases">
        <title>Nanopore sequencing of Janthinobacterium from water.</title>
        <authorList>
            <person name="Ciuchcinski K."/>
            <person name="Rokowska A."/>
            <person name="Dziewit L."/>
        </authorList>
    </citation>
    <scope>NUCLEOTIDE SEQUENCE [LARGE SCALE GENOMIC DNA]</scope>
    <source>
        <strain evidence="9 10">DEMB2</strain>
    </source>
</reference>
<organism evidence="9 10">
    <name type="scientific">Janthinobacterium rivuli</name>
    <dbReference type="NCBI Taxonomy" id="2751478"/>
    <lineage>
        <taxon>Bacteria</taxon>
        <taxon>Pseudomonadati</taxon>
        <taxon>Pseudomonadota</taxon>
        <taxon>Betaproteobacteria</taxon>
        <taxon>Burkholderiales</taxon>
        <taxon>Oxalobacteraceae</taxon>
        <taxon>Janthinobacterium</taxon>
    </lineage>
</organism>
<dbReference type="CDD" id="cd04317">
    <property type="entry name" value="EcAspRS_like_N"/>
    <property type="match status" value="1"/>
</dbReference>
<dbReference type="InterPro" id="IPR004365">
    <property type="entry name" value="NA-bd_OB_tRNA"/>
</dbReference>
<feature type="binding site" evidence="7">
    <location>
        <begin position="541"/>
        <end position="544"/>
    </location>
    <ligand>
        <name>ATP</name>
        <dbReference type="ChEBI" id="CHEBI:30616"/>
    </ligand>
</feature>
<comment type="subunit">
    <text evidence="7">Homodimer.</text>
</comment>
<dbReference type="Gene3D" id="2.40.50.140">
    <property type="entry name" value="Nucleic acid-binding proteins"/>
    <property type="match status" value="1"/>
</dbReference>
<dbReference type="InterPro" id="IPR004115">
    <property type="entry name" value="GAD-like_sf"/>
</dbReference>